<evidence type="ECO:0000313" key="2">
    <source>
        <dbReference type="Proteomes" id="UP000790377"/>
    </source>
</evidence>
<organism evidence="1 2">
    <name type="scientific">Hygrophoropsis aurantiaca</name>
    <dbReference type="NCBI Taxonomy" id="72124"/>
    <lineage>
        <taxon>Eukaryota</taxon>
        <taxon>Fungi</taxon>
        <taxon>Dikarya</taxon>
        <taxon>Basidiomycota</taxon>
        <taxon>Agaricomycotina</taxon>
        <taxon>Agaricomycetes</taxon>
        <taxon>Agaricomycetidae</taxon>
        <taxon>Boletales</taxon>
        <taxon>Coniophorineae</taxon>
        <taxon>Hygrophoropsidaceae</taxon>
        <taxon>Hygrophoropsis</taxon>
    </lineage>
</organism>
<accession>A0ACB8A971</accession>
<name>A0ACB8A971_9AGAM</name>
<reference evidence="1" key="1">
    <citation type="journal article" date="2021" name="New Phytol.">
        <title>Evolutionary innovations through gain and loss of genes in the ectomycorrhizal Boletales.</title>
        <authorList>
            <person name="Wu G."/>
            <person name="Miyauchi S."/>
            <person name="Morin E."/>
            <person name="Kuo A."/>
            <person name="Drula E."/>
            <person name="Varga T."/>
            <person name="Kohler A."/>
            <person name="Feng B."/>
            <person name="Cao Y."/>
            <person name="Lipzen A."/>
            <person name="Daum C."/>
            <person name="Hundley H."/>
            <person name="Pangilinan J."/>
            <person name="Johnson J."/>
            <person name="Barry K."/>
            <person name="LaButti K."/>
            <person name="Ng V."/>
            <person name="Ahrendt S."/>
            <person name="Min B."/>
            <person name="Choi I.G."/>
            <person name="Park H."/>
            <person name="Plett J.M."/>
            <person name="Magnuson J."/>
            <person name="Spatafora J.W."/>
            <person name="Nagy L.G."/>
            <person name="Henrissat B."/>
            <person name="Grigoriev I.V."/>
            <person name="Yang Z.L."/>
            <person name="Xu J."/>
            <person name="Martin F.M."/>
        </authorList>
    </citation>
    <scope>NUCLEOTIDE SEQUENCE</scope>
    <source>
        <strain evidence="1">ATCC 28755</strain>
    </source>
</reference>
<dbReference type="EMBL" id="MU267740">
    <property type="protein sequence ID" value="KAH7909809.1"/>
    <property type="molecule type" value="Genomic_DNA"/>
</dbReference>
<sequence>MSPLSKALQAEFVLRTDEITIYRAELSETWKIGSIPQGGYALGVALDACIKHQTTTPHKDLIHVTAHFLHASNVGVVEVHIKTLKLGKGFTNLSADIIQQGRTKITAHVICGDLSPDAQAVHRALVPPSPYARRLPLPNHPSLATPDRIRPVWGFQNYLRWSRDKDILTRNSPDNAARTDSNTIGGGGVEWGAWCELTNEDDKIVTSSLPFFGDTFQNLPFLLPETEKASQGASSSWFPTMTMTVEFKARISSSPNHSNRTVGLYCESHFLGDPQGRHNARVEVWTAPSGIGQGKAIDGWRDEQYCIAVADQMALTIPMDINRRQGTRDSAKL</sequence>
<dbReference type="Proteomes" id="UP000790377">
    <property type="component" value="Unassembled WGS sequence"/>
</dbReference>
<evidence type="ECO:0000313" key="1">
    <source>
        <dbReference type="EMBL" id="KAH7909809.1"/>
    </source>
</evidence>
<comment type="caution">
    <text evidence="1">The sequence shown here is derived from an EMBL/GenBank/DDBJ whole genome shotgun (WGS) entry which is preliminary data.</text>
</comment>
<keyword evidence="2" id="KW-1185">Reference proteome</keyword>
<proteinExistence type="predicted"/>
<protein>
    <submittedName>
        <fullName evidence="1">Thioesterase-like superfamily-domain-containing protein</fullName>
    </submittedName>
</protein>
<gene>
    <name evidence="1" type="ORF">BJ138DRAFT_1173490</name>
</gene>